<protein>
    <submittedName>
        <fullName evidence="1">Uncharacterized protein</fullName>
    </submittedName>
</protein>
<evidence type="ECO:0000313" key="1">
    <source>
        <dbReference type="EMBL" id="WCO02585.1"/>
    </source>
</evidence>
<dbReference type="RefSeq" id="WP_249995353.1">
    <property type="nucleotide sequence ID" value="NZ_CP116221.1"/>
</dbReference>
<keyword evidence="2" id="KW-1185">Reference proteome</keyword>
<organism evidence="1 2">
    <name type="scientific">Psychroserpens ponticola</name>
    <dbReference type="NCBI Taxonomy" id="2932268"/>
    <lineage>
        <taxon>Bacteria</taxon>
        <taxon>Pseudomonadati</taxon>
        <taxon>Bacteroidota</taxon>
        <taxon>Flavobacteriia</taxon>
        <taxon>Flavobacteriales</taxon>
        <taxon>Flavobacteriaceae</taxon>
        <taxon>Psychroserpens</taxon>
    </lineage>
</organism>
<proteinExistence type="predicted"/>
<gene>
    <name evidence="1" type="ORF">MUN68_003595</name>
</gene>
<reference evidence="1 2" key="1">
    <citation type="submission" date="2023-01" db="EMBL/GenBank/DDBJ databases">
        <title>Psychroserpens ponticola sp. nov., isolated from seawater.</title>
        <authorList>
            <person name="Kristyanto S."/>
            <person name="Jung J."/>
            <person name="Kim J.M."/>
            <person name="Jeon C.O."/>
        </authorList>
    </citation>
    <scope>NUCLEOTIDE SEQUENCE [LARGE SCALE GENOMIC DNA]</scope>
    <source>
        <strain evidence="1 2">MSW6</strain>
    </source>
</reference>
<accession>A0ABY7S0T5</accession>
<evidence type="ECO:0000313" key="2">
    <source>
        <dbReference type="Proteomes" id="UP001202717"/>
    </source>
</evidence>
<name>A0ABY7S0T5_9FLAO</name>
<sequence length="215" mass="24914">MKTRFIYFVICLILVNCKEPQPKLIFNYSDKPMVLNCNNEYTNLLNEALHNFEATLTEHYGNNKTNISSINNAYRDFLKESTINATNYNNIANQHSLDIFEALKNIDGLWITKNNQLSLNYKHEIFSCIGNNISDKDLKTTFNALLSTNSMSIRMLKDLFLTRSHIFNKDKYLATYVALELYYSKLSNVDLTKKEEKPLDTTKDTKDPHAGHNHD</sequence>
<dbReference type="Proteomes" id="UP001202717">
    <property type="component" value="Chromosome"/>
</dbReference>
<dbReference type="EMBL" id="CP116221">
    <property type="protein sequence ID" value="WCO02585.1"/>
    <property type="molecule type" value="Genomic_DNA"/>
</dbReference>